<evidence type="ECO:0000256" key="1">
    <source>
        <dbReference type="SAM" id="Phobius"/>
    </source>
</evidence>
<keyword evidence="1" id="KW-1133">Transmembrane helix</keyword>
<keyword evidence="1" id="KW-0472">Membrane</keyword>
<organism evidence="2">
    <name type="scientific">Ixodes ricinus</name>
    <name type="common">Common tick</name>
    <name type="synonym">Acarus ricinus</name>
    <dbReference type="NCBI Taxonomy" id="34613"/>
    <lineage>
        <taxon>Eukaryota</taxon>
        <taxon>Metazoa</taxon>
        <taxon>Ecdysozoa</taxon>
        <taxon>Arthropoda</taxon>
        <taxon>Chelicerata</taxon>
        <taxon>Arachnida</taxon>
        <taxon>Acari</taxon>
        <taxon>Parasitiformes</taxon>
        <taxon>Ixodida</taxon>
        <taxon>Ixodoidea</taxon>
        <taxon>Ixodidae</taxon>
        <taxon>Ixodinae</taxon>
        <taxon>Ixodes</taxon>
    </lineage>
</organism>
<dbReference type="PANTHER" id="PTHR33426">
    <property type="entry name" value="C2H2-TYPE DOMAIN-CONTAINING PROTEIN"/>
    <property type="match status" value="1"/>
</dbReference>
<sequence length="116" mass="12892">MASQIIILRKGLGALLALKWLFTSVPSIMALQIRMVSKGFGALHALKWLFSNAHPNMALQMASQMGNISKLFRAKLALIWHFSLVLLSVAEHLGMRHGRMLALRLFITMGSQVAHN</sequence>
<accession>A0A147BRT8</accession>
<keyword evidence="1" id="KW-0812">Transmembrane</keyword>
<name>A0A147BRT8_IXORI</name>
<dbReference type="EMBL" id="GEGO01002192">
    <property type="protein sequence ID" value="JAR93212.1"/>
    <property type="molecule type" value="Transcribed_RNA"/>
</dbReference>
<proteinExistence type="predicted"/>
<dbReference type="AlphaFoldDB" id="A0A147BRT8"/>
<evidence type="ECO:0000313" key="2">
    <source>
        <dbReference type="EMBL" id="JAR93212.1"/>
    </source>
</evidence>
<protein>
    <submittedName>
        <fullName evidence="2">Uncharacterized protein</fullName>
    </submittedName>
</protein>
<feature type="transmembrane region" description="Helical" evidence="1">
    <location>
        <begin position="71"/>
        <end position="90"/>
    </location>
</feature>
<reference evidence="2" key="1">
    <citation type="journal article" date="2018" name="PLoS Negl. Trop. Dis.">
        <title>Sialome diversity of ticks revealed by RNAseq of single tick salivary glands.</title>
        <authorList>
            <person name="Perner J."/>
            <person name="Kropackova S."/>
            <person name="Kopacek P."/>
            <person name="Ribeiro J.M."/>
        </authorList>
    </citation>
    <scope>NUCLEOTIDE SEQUENCE</scope>
    <source>
        <strain evidence="2">Siblings of single egg batch collected in Ceske Budejovice</strain>
        <tissue evidence="2">Salivary glands</tissue>
    </source>
</reference>
<dbReference type="PANTHER" id="PTHR33426:SF30">
    <property type="match status" value="1"/>
</dbReference>